<keyword evidence="2" id="KW-0378">Hydrolase</keyword>
<feature type="domain" description="YprB ribonuclease H-like" evidence="1">
    <location>
        <begin position="3"/>
        <end position="151"/>
    </location>
</feature>
<evidence type="ECO:0000259" key="1">
    <source>
        <dbReference type="Pfam" id="PF13482"/>
    </source>
</evidence>
<keyword evidence="3" id="KW-1185">Reference proteome</keyword>
<keyword evidence="2" id="KW-0269">Exonuclease</keyword>
<proteinExistence type="predicted"/>
<protein>
    <submittedName>
        <fullName evidence="2">Exonuclease</fullName>
    </submittedName>
</protein>
<sequence length="168" mass="18815">MRAYLDIETTFGNTISVIGIYRPDLGTIQLVGGGVHDLALYAALEGVQTLVTFNGSSFDLPYIRKTLYADLKREYEHCDLMHVCRQHGLRGGLKKIEERLGIGRATAGITGWDAPRLWNRYETYGDRGALQTLLDYNREDVVNLAVLEHHLGISEPTPACELVRHVFA</sequence>
<organism evidence="2 3">
    <name type="scientific">Kouleothrix aurantiaca</name>
    <dbReference type="NCBI Taxonomy" id="186479"/>
    <lineage>
        <taxon>Bacteria</taxon>
        <taxon>Bacillati</taxon>
        <taxon>Chloroflexota</taxon>
        <taxon>Chloroflexia</taxon>
        <taxon>Chloroflexales</taxon>
        <taxon>Roseiflexineae</taxon>
        <taxon>Roseiflexaceae</taxon>
        <taxon>Kouleothrix</taxon>
    </lineage>
</organism>
<dbReference type="EMBL" id="LJCR01001005">
    <property type="protein sequence ID" value="KPV51241.1"/>
    <property type="molecule type" value="Genomic_DNA"/>
</dbReference>
<evidence type="ECO:0000313" key="3">
    <source>
        <dbReference type="Proteomes" id="UP000050509"/>
    </source>
</evidence>
<gene>
    <name evidence="2" type="ORF">SE17_22360</name>
</gene>
<dbReference type="InterPro" id="IPR012337">
    <property type="entry name" value="RNaseH-like_sf"/>
</dbReference>
<name>A0A0P9F408_9CHLR</name>
<dbReference type="SUPFAM" id="SSF53098">
    <property type="entry name" value="Ribonuclease H-like"/>
    <property type="match status" value="1"/>
</dbReference>
<dbReference type="GO" id="GO:0004527">
    <property type="term" value="F:exonuclease activity"/>
    <property type="evidence" value="ECO:0007669"/>
    <property type="project" value="UniProtKB-KW"/>
</dbReference>
<reference evidence="2 3" key="1">
    <citation type="submission" date="2015-09" db="EMBL/GenBank/DDBJ databases">
        <title>Draft genome sequence of Kouleothrix aurantiaca JCM 19913.</title>
        <authorList>
            <person name="Hemp J."/>
        </authorList>
    </citation>
    <scope>NUCLEOTIDE SEQUENCE [LARGE SCALE GENOMIC DNA]</scope>
    <source>
        <strain evidence="2 3">COM-B</strain>
    </source>
</reference>
<keyword evidence="2" id="KW-0540">Nuclease</keyword>
<dbReference type="Proteomes" id="UP000050509">
    <property type="component" value="Unassembled WGS sequence"/>
</dbReference>
<dbReference type="PANTHER" id="PTHR38462:SF1">
    <property type="entry name" value="YPRB RIBONUCLEASE H-LIKE DOMAIN-CONTAINING PROTEIN"/>
    <property type="match status" value="1"/>
</dbReference>
<dbReference type="InterPro" id="IPR038720">
    <property type="entry name" value="YprB_RNase_H-like_dom"/>
</dbReference>
<evidence type="ECO:0000313" key="2">
    <source>
        <dbReference type="EMBL" id="KPV51241.1"/>
    </source>
</evidence>
<dbReference type="AlphaFoldDB" id="A0A0P9F408"/>
<comment type="caution">
    <text evidence="2">The sequence shown here is derived from an EMBL/GenBank/DDBJ whole genome shotgun (WGS) entry which is preliminary data.</text>
</comment>
<dbReference type="Pfam" id="PF13482">
    <property type="entry name" value="RNase_H_2"/>
    <property type="match status" value="1"/>
</dbReference>
<dbReference type="PATRIC" id="fig|186479.3.peg.73"/>
<dbReference type="PANTHER" id="PTHR38462">
    <property type="entry name" value="EXONUCLEASE-LIKE PROTEIN"/>
    <property type="match status" value="1"/>
</dbReference>
<accession>A0A0P9F408</accession>